<keyword evidence="6 7" id="KW-0030">Aminoacyl-tRNA synthetase</keyword>
<comment type="similarity">
    <text evidence="7">Belongs to the class-I aminoacyl-tRNA synthetase family.</text>
</comment>
<keyword evidence="4" id="KW-0862">Zinc</keyword>
<keyword evidence="1 7" id="KW-0436">Ligase</keyword>
<dbReference type="Gene3D" id="3.40.50.620">
    <property type="entry name" value="HUPs"/>
    <property type="match status" value="1"/>
</dbReference>
<feature type="compositionally biased region" description="Polar residues" evidence="9">
    <location>
        <begin position="13"/>
        <end position="24"/>
    </location>
</feature>
<organism evidence="11 12">
    <name type="scientific">Corynebacterium falsenii</name>
    <dbReference type="NCBI Taxonomy" id="108486"/>
    <lineage>
        <taxon>Bacteria</taxon>
        <taxon>Bacillati</taxon>
        <taxon>Actinomycetota</taxon>
        <taxon>Actinomycetes</taxon>
        <taxon>Mycobacteriales</taxon>
        <taxon>Corynebacteriaceae</taxon>
        <taxon>Corynebacterium</taxon>
    </lineage>
</organism>
<evidence type="ECO:0000256" key="9">
    <source>
        <dbReference type="SAM" id="MobiDB-lite"/>
    </source>
</evidence>
<dbReference type="InterPro" id="IPR020058">
    <property type="entry name" value="Glu/Gln-tRNA-synth_Ib_cat-dom"/>
</dbReference>
<reference evidence="11 12" key="1">
    <citation type="submission" date="2018-09" db="EMBL/GenBank/DDBJ databases">
        <title>Optimization and identification of Corynebacterium falsenii FN1-14 from fish paste.</title>
        <authorList>
            <person name="Daroonpunt R."/>
            <person name="Tanasupawat S."/>
        </authorList>
    </citation>
    <scope>NUCLEOTIDE SEQUENCE [LARGE SCALE GENOMIC DNA]</scope>
    <source>
        <strain evidence="11 12">FN1-14</strain>
    </source>
</reference>
<dbReference type="PRINTS" id="PR00987">
    <property type="entry name" value="TRNASYNTHGLU"/>
</dbReference>
<dbReference type="PANTHER" id="PTHR43311">
    <property type="entry name" value="GLUTAMATE--TRNA LIGASE"/>
    <property type="match status" value="1"/>
</dbReference>
<evidence type="ECO:0000259" key="10">
    <source>
        <dbReference type="Pfam" id="PF00749"/>
    </source>
</evidence>
<gene>
    <name evidence="11" type="ORF">D3M95_03075</name>
</gene>
<dbReference type="OrthoDB" id="9807503at2"/>
<evidence type="ECO:0000256" key="3">
    <source>
        <dbReference type="ARBA" id="ARBA00022741"/>
    </source>
</evidence>
<evidence type="ECO:0000256" key="4">
    <source>
        <dbReference type="ARBA" id="ARBA00022833"/>
    </source>
</evidence>
<dbReference type="InterPro" id="IPR001412">
    <property type="entry name" value="aa-tRNA-synth_I_CS"/>
</dbReference>
<dbReference type="InterPro" id="IPR049940">
    <property type="entry name" value="GluQ/Sye"/>
</dbReference>
<sequence length="373" mass="40514">MNDAPASPEPQGPESQNPASQNPEPQNPAPLGRPAGRPAGRYAPSPSGDLHLGNLRTAVLAWLIATTENRPFRLRIDDIDAQRSTAEAASRQLEDLADLGITHDGPIARQQENMPHYRAALKQLQDAGMVYECYCSRKDIADAQRAPHGLPGRYPGTCRNLTDAERDQRRADLLAQGRMWSLRLAASEDIEGEWAVRERVAVAHDPGRNSGEFRGEVDDMVLRRGGNIERADDDAVDDGAGGHADDFAYNLCVVVDDALAGVGQVVRGDDLLTSAPRQAYLAHLLGLPDVEYAHVPLVLGPEGRRLAKRDGAVTLRELPGGAREGMQWIRASLGKAVDQSFSSDATTPPAAILAHMRDTFDLAKLSREPVTWR</sequence>
<dbReference type="PROSITE" id="PS00178">
    <property type="entry name" value="AA_TRNA_LIGASE_I"/>
    <property type="match status" value="1"/>
</dbReference>
<dbReference type="PANTHER" id="PTHR43311:SF1">
    <property type="entry name" value="GLUTAMYL-Q TRNA(ASP) SYNTHETASE"/>
    <property type="match status" value="1"/>
</dbReference>
<feature type="domain" description="Glutamyl/glutaminyl-tRNA synthetase class Ib catalytic" evidence="10">
    <location>
        <begin position="41"/>
        <end position="314"/>
    </location>
</feature>
<keyword evidence="8" id="KW-0175">Coiled coil</keyword>
<keyword evidence="2" id="KW-0479">Metal-binding</keyword>
<evidence type="ECO:0000256" key="8">
    <source>
        <dbReference type="SAM" id="Coils"/>
    </source>
</evidence>
<dbReference type="GO" id="GO:0005524">
    <property type="term" value="F:ATP binding"/>
    <property type="evidence" value="ECO:0007669"/>
    <property type="project" value="UniProtKB-KW"/>
</dbReference>
<dbReference type="EMBL" id="QXJK01000002">
    <property type="protein sequence ID" value="RIX36352.1"/>
    <property type="molecule type" value="Genomic_DNA"/>
</dbReference>
<dbReference type="GO" id="GO:0006424">
    <property type="term" value="P:glutamyl-tRNA aminoacylation"/>
    <property type="evidence" value="ECO:0007669"/>
    <property type="project" value="TreeGrafter"/>
</dbReference>
<dbReference type="AlphaFoldDB" id="A0A418Q9D3"/>
<evidence type="ECO:0000256" key="6">
    <source>
        <dbReference type="ARBA" id="ARBA00023146"/>
    </source>
</evidence>
<evidence type="ECO:0000313" key="12">
    <source>
        <dbReference type="Proteomes" id="UP000285278"/>
    </source>
</evidence>
<keyword evidence="7" id="KW-0648">Protein biosynthesis</keyword>
<dbReference type="GO" id="GO:0004818">
    <property type="term" value="F:glutamate-tRNA ligase activity"/>
    <property type="evidence" value="ECO:0007669"/>
    <property type="project" value="TreeGrafter"/>
</dbReference>
<feature type="region of interest" description="Disordered" evidence="9">
    <location>
        <begin position="1"/>
        <end position="50"/>
    </location>
</feature>
<dbReference type="Pfam" id="PF00749">
    <property type="entry name" value="tRNA-synt_1c"/>
    <property type="match status" value="1"/>
</dbReference>
<dbReference type="STRING" id="1451189.CFAL_11335"/>
<name>A0A418Q9D3_9CORY</name>
<keyword evidence="3 7" id="KW-0547">Nucleotide-binding</keyword>
<evidence type="ECO:0000256" key="7">
    <source>
        <dbReference type="RuleBase" id="RU363037"/>
    </source>
</evidence>
<evidence type="ECO:0000256" key="1">
    <source>
        <dbReference type="ARBA" id="ARBA00022598"/>
    </source>
</evidence>
<dbReference type="Proteomes" id="UP000285278">
    <property type="component" value="Unassembled WGS sequence"/>
</dbReference>
<dbReference type="NCBIfam" id="NF004315">
    <property type="entry name" value="PRK05710.1-4"/>
    <property type="match status" value="1"/>
</dbReference>
<dbReference type="InterPro" id="IPR014729">
    <property type="entry name" value="Rossmann-like_a/b/a_fold"/>
</dbReference>
<proteinExistence type="inferred from homology"/>
<dbReference type="InterPro" id="IPR000924">
    <property type="entry name" value="Glu/Gln-tRNA-synth"/>
</dbReference>
<evidence type="ECO:0000256" key="5">
    <source>
        <dbReference type="ARBA" id="ARBA00022840"/>
    </source>
</evidence>
<protein>
    <submittedName>
        <fullName evidence="11">tRNA glutamyl-Q(34) synthetase GluQRS</fullName>
    </submittedName>
</protein>
<keyword evidence="12" id="KW-1185">Reference proteome</keyword>
<dbReference type="RefSeq" id="WP_119664422.1">
    <property type="nucleotide sequence ID" value="NZ_QXJK01000002.1"/>
</dbReference>
<evidence type="ECO:0000313" key="11">
    <source>
        <dbReference type="EMBL" id="RIX36352.1"/>
    </source>
</evidence>
<feature type="compositionally biased region" description="Low complexity" evidence="9">
    <location>
        <begin position="29"/>
        <end position="46"/>
    </location>
</feature>
<dbReference type="SUPFAM" id="SSF52374">
    <property type="entry name" value="Nucleotidylyl transferase"/>
    <property type="match status" value="1"/>
</dbReference>
<accession>A0A418Q9D3</accession>
<feature type="coiled-coil region" evidence="8">
    <location>
        <begin position="79"/>
        <end position="127"/>
    </location>
</feature>
<comment type="caution">
    <text evidence="11">The sequence shown here is derived from an EMBL/GenBank/DDBJ whole genome shotgun (WGS) entry which is preliminary data.</text>
</comment>
<keyword evidence="5 7" id="KW-0067">ATP-binding</keyword>
<evidence type="ECO:0000256" key="2">
    <source>
        <dbReference type="ARBA" id="ARBA00022723"/>
    </source>
</evidence>
<dbReference type="GO" id="GO:0005829">
    <property type="term" value="C:cytosol"/>
    <property type="evidence" value="ECO:0007669"/>
    <property type="project" value="TreeGrafter"/>
</dbReference>